<reference evidence="2" key="1">
    <citation type="journal article" date="2014" name="Science">
        <title>Ancient hybridizations among the ancestral genomes of bread wheat.</title>
        <authorList>
            <consortium name="International Wheat Genome Sequencing Consortium,"/>
            <person name="Marcussen T."/>
            <person name="Sandve S.R."/>
            <person name="Heier L."/>
            <person name="Spannagl M."/>
            <person name="Pfeifer M."/>
            <person name="Jakobsen K.S."/>
            <person name="Wulff B.B."/>
            <person name="Steuernagel B."/>
            <person name="Mayer K.F."/>
            <person name="Olsen O.A."/>
        </authorList>
    </citation>
    <scope>NUCLEOTIDE SEQUENCE [LARGE SCALE GENOMIC DNA]</scope>
    <source>
        <strain evidence="2">cv. AL8/78</strain>
    </source>
</reference>
<name>A0A453AZ78_AEGTS</name>
<reference evidence="1" key="5">
    <citation type="journal article" date="2021" name="G3 (Bethesda)">
        <title>Aegilops tauschii genome assembly Aet v5.0 features greater sequence contiguity and improved annotation.</title>
        <authorList>
            <person name="Wang L."/>
            <person name="Zhu T."/>
            <person name="Rodriguez J.C."/>
            <person name="Deal K.R."/>
            <person name="Dubcovsky J."/>
            <person name="McGuire P.E."/>
            <person name="Lux T."/>
            <person name="Spannagl M."/>
            <person name="Mayer K.F.X."/>
            <person name="Baldrich P."/>
            <person name="Meyers B.C."/>
            <person name="Huo N."/>
            <person name="Gu Y.Q."/>
            <person name="Zhou H."/>
            <person name="Devos K.M."/>
            <person name="Bennetzen J.L."/>
            <person name="Unver T."/>
            <person name="Budak H."/>
            <person name="Gulick P.J."/>
            <person name="Galiba G."/>
            <person name="Kalapos B."/>
            <person name="Nelson D.R."/>
            <person name="Li P."/>
            <person name="You F.M."/>
            <person name="Luo M.C."/>
            <person name="Dvorak J."/>
        </authorList>
    </citation>
    <scope>NUCLEOTIDE SEQUENCE [LARGE SCALE GENOMIC DNA]</scope>
    <source>
        <strain evidence="1">cv. AL8/78</strain>
    </source>
</reference>
<dbReference type="PANTHER" id="PTHR47903">
    <property type="entry name" value="OS07G0636400 PROTEIN"/>
    <property type="match status" value="1"/>
</dbReference>
<evidence type="ECO:0000313" key="2">
    <source>
        <dbReference type="Proteomes" id="UP000015105"/>
    </source>
</evidence>
<sequence>MLNKRTVTSDYITGDSLDELLSKLIRSVEAAKASRGGLPEKIWMKQQFSVGVNDVTRVLERMPAAAASHSVCSTEAPTSTARRRAPLVPLQVYSRAKKRSIPHLASCCCVGCHDSC</sequence>
<keyword evidence="2" id="KW-1185">Reference proteome</keyword>
<dbReference type="EnsemblPlants" id="AET2Gv20311000.2">
    <property type="protein sequence ID" value="AET2Gv20311000.2"/>
    <property type="gene ID" value="AET2Gv20311000"/>
</dbReference>
<evidence type="ECO:0000313" key="1">
    <source>
        <dbReference type="EnsemblPlants" id="AET2Gv20311000.2"/>
    </source>
</evidence>
<dbReference type="Proteomes" id="UP000015105">
    <property type="component" value="Chromosome 2D"/>
</dbReference>
<reference evidence="2" key="2">
    <citation type="journal article" date="2017" name="Nat. Plants">
        <title>The Aegilops tauschii genome reveals multiple impacts of transposons.</title>
        <authorList>
            <person name="Zhao G."/>
            <person name="Zou C."/>
            <person name="Li K."/>
            <person name="Wang K."/>
            <person name="Li T."/>
            <person name="Gao L."/>
            <person name="Zhang X."/>
            <person name="Wang H."/>
            <person name="Yang Z."/>
            <person name="Liu X."/>
            <person name="Jiang W."/>
            <person name="Mao L."/>
            <person name="Kong X."/>
            <person name="Jiao Y."/>
            <person name="Jia J."/>
        </authorList>
    </citation>
    <scope>NUCLEOTIDE SEQUENCE [LARGE SCALE GENOMIC DNA]</scope>
    <source>
        <strain evidence="2">cv. AL8/78</strain>
    </source>
</reference>
<accession>A0A453AZ78</accession>
<reference evidence="1" key="4">
    <citation type="submission" date="2019-03" db="UniProtKB">
        <authorList>
            <consortium name="EnsemblPlants"/>
        </authorList>
    </citation>
    <scope>IDENTIFICATION</scope>
</reference>
<organism evidence="1 2">
    <name type="scientific">Aegilops tauschii subsp. strangulata</name>
    <name type="common">Goatgrass</name>
    <dbReference type="NCBI Taxonomy" id="200361"/>
    <lineage>
        <taxon>Eukaryota</taxon>
        <taxon>Viridiplantae</taxon>
        <taxon>Streptophyta</taxon>
        <taxon>Embryophyta</taxon>
        <taxon>Tracheophyta</taxon>
        <taxon>Spermatophyta</taxon>
        <taxon>Magnoliopsida</taxon>
        <taxon>Liliopsida</taxon>
        <taxon>Poales</taxon>
        <taxon>Poaceae</taxon>
        <taxon>BOP clade</taxon>
        <taxon>Pooideae</taxon>
        <taxon>Triticodae</taxon>
        <taxon>Triticeae</taxon>
        <taxon>Triticinae</taxon>
        <taxon>Aegilops</taxon>
    </lineage>
</organism>
<reference evidence="1" key="3">
    <citation type="journal article" date="2017" name="Nature">
        <title>Genome sequence of the progenitor of the wheat D genome Aegilops tauschii.</title>
        <authorList>
            <person name="Luo M.C."/>
            <person name="Gu Y.Q."/>
            <person name="Puiu D."/>
            <person name="Wang H."/>
            <person name="Twardziok S.O."/>
            <person name="Deal K.R."/>
            <person name="Huo N."/>
            <person name="Zhu T."/>
            <person name="Wang L."/>
            <person name="Wang Y."/>
            <person name="McGuire P.E."/>
            <person name="Liu S."/>
            <person name="Long H."/>
            <person name="Ramasamy R.K."/>
            <person name="Rodriguez J.C."/>
            <person name="Van S.L."/>
            <person name="Yuan L."/>
            <person name="Wang Z."/>
            <person name="Xia Z."/>
            <person name="Xiao L."/>
            <person name="Anderson O.D."/>
            <person name="Ouyang S."/>
            <person name="Liang Y."/>
            <person name="Zimin A.V."/>
            <person name="Pertea G."/>
            <person name="Qi P."/>
            <person name="Bennetzen J.L."/>
            <person name="Dai X."/>
            <person name="Dawson M.W."/>
            <person name="Muller H.G."/>
            <person name="Kugler K."/>
            <person name="Rivarola-Duarte L."/>
            <person name="Spannagl M."/>
            <person name="Mayer K.F.X."/>
            <person name="Lu F.H."/>
            <person name="Bevan M.W."/>
            <person name="Leroy P."/>
            <person name="Li P."/>
            <person name="You F.M."/>
            <person name="Sun Q."/>
            <person name="Liu Z."/>
            <person name="Lyons E."/>
            <person name="Wicker T."/>
            <person name="Salzberg S.L."/>
            <person name="Devos K.M."/>
            <person name="Dvorak J."/>
        </authorList>
    </citation>
    <scope>NUCLEOTIDE SEQUENCE [LARGE SCALE GENOMIC DNA]</scope>
    <source>
        <strain evidence="1">cv. AL8/78</strain>
    </source>
</reference>
<protein>
    <submittedName>
        <fullName evidence="1">Uncharacterized protein</fullName>
    </submittedName>
</protein>
<proteinExistence type="predicted"/>
<dbReference type="AlphaFoldDB" id="A0A453AZ78"/>
<dbReference type="PANTHER" id="PTHR47903:SF2">
    <property type="entry name" value="OS07G0636400 PROTEIN"/>
    <property type="match status" value="1"/>
</dbReference>
<dbReference type="Gramene" id="AET2Gv20311000.2">
    <property type="protein sequence ID" value="AET2Gv20311000.2"/>
    <property type="gene ID" value="AET2Gv20311000"/>
</dbReference>